<dbReference type="AlphaFoldDB" id="A0A699YG92"/>
<comment type="caution">
    <text evidence="1">The sequence shown here is derived from an EMBL/GenBank/DDBJ whole genome shotgun (WGS) entry which is preliminary data.</text>
</comment>
<evidence type="ECO:0000313" key="1">
    <source>
        <dbReference type="EMBL" id="GFH06046.1"/>
    </source>
</evidence>
<dbReference type="EMBL" id="BLLF01000020">
    <property type="protein sequence ID" value="GFH06046.1"/>
    <property type="molecule type" value="Genomic_DNA"/>
</dbReference>
<proteinExistence type="predicted"/>
<feature type="non-terminal residue" evidence="1">
    <location>
        <position position="1"/>
    </location>
</feature>
<name>A0A699YG92_HAELA</name>
<dbReference type="Proteomes" id="UP000485058">
    <property type="component" value="Unassembled WGS sequence"/>
</dbReference>
<accession>A0A699YG92</accession>
<evidence type="ECO:0000313" key="2">
    <source>
        <dbReference type="Proteomes" id="UP000485058"/>
    </source>
</evidence>
<sequence length="70" mass="8301">MDDWVTLGQRLQLMPEQHPFMQVYASYKYERRLVYLAYYQHGTRYKQGTASIIVPHLYYAAISGSHQDCL</sequence>
<reference evidence="1 2" key="1">
    <citation type="submission" date="2020-02" db="EMBL/GenBank/DDBJ databases">
        <title>Draft genome sequence of Haematococcus lacustris strain NIES-144.</title>
        <authorList>
            <person name="Morimoto D."/>
            <person name="Nakagawa S."/>
            <person name="Yoshida T."/>
            <person name="Sawayama S."/>
        </authorList>
    </citation>
    <scope>NUCLEOTIDE SEQUENCE [LARGE SCALE GENOMIC DNA]</scope>
    <source>
        <strain evidence="1 2">NIES-144</strain>
    </source>
</reference>
<keyword evidence="2" id="KW-1185">Reference proteome</keyword>
<organism evidence="1 2">
    <name type="scientific">Haematococcus lacustris</name>
    <name type="common">Green alga</name>
    <name type="synonym">Haematococcus pluvialis</name>
    <dbReference type="NCBI Taxonomy" id="44745"/>
    <lineage>
        <taxon>Eukaryota</taxon>
        <taxon>Viridiplantae</taxon>
        <taxon>Chlorophyta</taxon>
        <taxon>core chlorophytes</taxon>
        <taxon>Chlorophyceae</taxon>
        <taxon>CS clade</taxon>
        <taxon>Chlamydomonadales</taxon>
        <taxon>Haematococcaceae</taxon>
        <taxon>Haematococcus</taxon>
    </lineage>
</organism>
<protein>
    <submittedName>
        <fullName evidence="1">Uncharacterized protein</fullName>
    </submittedName>
</protein>
<gene>
    <name evidence="1" type="ORF">HaLaN_00610</name>
</gene>